<name>A0ACB8A9R4_9AGAM</name>
<organism evidence="1 2">
    <name type="scientific">Hygrophoropsis aurantiaca</name>
    <dbReference type="NCBI Taxonomy" id="72124"/>
    <lineage>
        <taxon>Eukaryota</taxon>
        <taxon>Fungi</taxon>
        <taxon>Dikarya</taxon>
        <taxon>Basidiomycota</taxon>
        <taxon>Agaricomycotina</taxon>
        <taxon>Agaricomycetes</taxon>
        <taxon>Agaricomycetidae</taxon>
        <taxon>Boletales</taxon>
        <taxon>Coniophorineae</taxon>
        <taxon>Hygrophoropsidaceae</taxon>
        <taxon>Hygrophoropsis</taxon>
    </lineage>
</organism>
<reference evidence="1" key="1">
    <citation type="journal article" date="2021" name="New Phytol.">
        <title>Evolutionary innovations through gain and loss of genes in the ectomycorrhizal Boletales.</title>
        <authorList>
            <person name="Wu G."/>
            <person name="Miyauchi S."/>
            <person name="Morin E."/>
            <person name="Kuo A."/>
            <person name="Drula E."/>
            <person name="Varga T."/>
            <person name="Kohler A."/>
            <person name="Feng B."/>
            <person name="Cao Y."/>
            <person name="Lipzen A."/>
            <person name="Daum C."/>
            <person name="Hundley H."/>
            <person name="Pangilinan J."/>
            <person name="Johnson J."/>
            <person name="Barry K."/>
            <person name="LaButti K."/>
            <person name="Ng V."/>
            <person name="Ahrendt S."/>
            <person name="Min B."/>
            <person name="Choi I.G."/>
            <person name="Park H."/>
            <person name="Plett J.M."/>
            <person name="Magnuson J."/>
            <person name="Spatafora J.W."/>
            <person name="Nagy L.G."/>
            <person name="Henrissat B."/>
            <person name="Grigoriev I.V."/>
            <person name="Yang Z.L."/>
            <person name="Xu J."/>
            <person name="Martin F.M."/>
        </authorList>
    </citation>
    <scope>NUCLEOTIDE SEQUENCE</scope>
    <source>
        <strain evidence="1">ATCC 28755</strain>
    </source>
</reference>
<evidence type="ECO:0000313" key="1">
    <source>
        <dbReference type="EMBL" id="KAH7909790.1"/>
    </source>
</evidence>
<protein>
    <submittedName>
        <fullName evidence="1">Uncharacterized protein</fullName>
    </submittedName>
</protein>
<accession>A0ACB8A9R4</accession>
<dbReference type="Proteomes" id="UP000790377">
    <property type="component" value="Unassembled WGS sequence"/>
</dbReference>
<comment type="caution">
    <text evidence="1">The sequence shown here is derived from an EMBL/GenBank/DDBJ whole genome shotgun (WGS) entry which is preliminary data.</text>
</comment>
<evidence type="ECO:0000313" key="2">
    <source>
        <dbReference type="Proteomes" id="UP000790377"/>
    </source>
</evidence>
<sequence>MADSDSPTTTNPLTGSSRVGHSSDRPTRIHFPDQNDIGLASQMPSANGGSLIMPVTPPQLDKNTDDIMPKNGSRHLVHNVSDASPQAGHRHSRRKSKRMSHKSPSPLKLDPFVTEFDPAGFSDEYDLSHEDPRIIQDVQRALHFQTRRRDRRSLIPMQPSIDEVPSPEMGSGSSIPLVSPFTAITTLPSSPTYRSPDRVLSEIDFSPSTRVAPIHPVPLSSNGGATLDWTGSLSEEEKGEKRWLSINKRKGKEKALTSSKTVVEKQEVLFSDKISRIKAEAKPHTLRKAVIVGEQLERRYRALYNSTSEPINLVKVAHWYANSDPVLQTSLDDAEPLAWLKHLLHKRGKRRSPRHLSALIVEEYTKAQKGHTIIHQVQYLSTMATSSSGTSPSEPNSHLQPVRSAPASNYSPGTSLQRVQSSDGHISFEPRVDSAPNSVDEDHFKHINKRSRAWRHSLPGTLDSPYSSLVSNSSRRPRNHTGTSGGLSPSSSRLQFPDIVQRIRRRRYESDEGSSSAINSQSEDQNRSEDGVISGRRKAKRQSHPRTPGSALQSPQESESEMNHVADISDAGNAILSLPIPSTPPALSSEHPSEAEELVSPPTDHKSTTDVSRRIVHRRLIRRTSLPPSKSALEYEKQRKSGEAKEEELEHEYDAKHQMLEDMKAQNHRLRHRLQRTASDVREYEFLRANLKKSLGIPHRSLPAELLDAFSHDPSSVTSSTRRQGGWRAVEDIHNRVLRQRETFRIFLQVAKEDGISTPESVLDEPISTLMGVLQALGTARESLTGNAAGVTDMLRKVKAIHATVKARYNETLSHTSAVYPELSQIVALEESYKDQYQQVWEFAMDVLTFILDTVTPFWRNYGKTIGEDIQDFLIIPWYRNEFTGEAKRYNIKSLPQRSFRHWFALLLLFCLTILVTLLQTRAAISSTFLYNLPWIDYGGLRWIIMPFFWFGIFTQWMAVLLEVCLDLVQVGVVTWWMGWSVGLFT</sequence>
<dbReference type="EMBL" id="MU267741">
    <property type="protein sequence ID" value="KAH7909790.1"/>
    <property type="molecule type" value="Genomic_DNA"/>
</dbReference>
<keyword evidence="2" id="KW-1185">Reference proteome</keyword>
<proteinExistence type="predicted"/>
<gene>
    <name evidence="1" type="ORF">BJ138DRAFT_1154407</name>
</gene>